<evidence type="ECO:0000313" key="17">
    <source>
        <dbReference type="EMBL" id="KAK1943434.1"/>
    </source>
</evidence>
<keyword evidence="11" id="KW-0407">Ion channel</keyword>
<dbReference type="EMBL" id="JASMQC010000007">
    <property type="protein sequence ID" value="KAK1943434.1"/>
    <property type="molecule type" value="Genomic_DNA"/>
</dbReference>
<dbReference type="InterPro" id="IPR027359">
    <property type="entry name" value="Volt_channel_dom_sf"/>
</dbReference>
<evidence type="ECO:0000256" key="14">
    <source>
        <dbReference type="SAM" id="Phobius"/>
    </source>
</evidence>
<evidence type="ECO:0000256" key="12">
    <source>
        <dbReference type="ARBA" id="ARBA00031989"/>
    </source>
</evidence>
<dbReference type="PANTHER" id="PTHR46480">
    <property type="entry name" value="F20B24.22"/>
    <property type="match status" value="1"/>
</dbReference>
<keyword evidence="6" id="KW-0851">Voltage-gated channel</keyword>
<keyword evidence="7 14" id="KW-1133">Transmembrane helix</keyword>
<evidence type="ECO:0000256" key="4">
    <source>
        <dbReference type="ARBA" id="ARBA00022475"/>
    </source>
</evidence>
<dbReference type="Proteomes" id="UP001259832">
    <property type="component" value="Unassembled WGS sequence"/>
</dbReference>
<dbReference type="Pfam" id="PF00520">
    <property type="entry name" value="Ion_trans"/>
    <property type="match status" value="1"/>
</dbReference>
<evidence type="ECO:0000256" key="9">
    <source>
        <dbReference type="ARBA" id="ARBA00023065"/>
    </source>
</evidence>
<evidence type="ECO:0000259" key="15">
    <source>
        <dbReference type="Pfam" id="PF00520"/>
    </source>
</evidence>
<dbReference type="GO" id="GO:0034702">
    <property type="term" value="C:monoatomic ion channel complex"/>
    <property type="evidence" value="ECO:0007669"/>
    <property type="project" value="UniProtKB-KW"/>
</dbReference>
<keyword evidence="18" id="KW-1185">Reference proteome</keyword>
<comment type="caution">
    <text evidence="17">The sequence shown here is derived from an EMBL/GenBank/DDBJ whole genome shotgun (WGS) entry which is preliminary data.</text>
</comment>
<evidence type="ECO:0000256" key="7">
    <source>
        <dbReference type="ARBA" id="ARBA00022989"/>
    </source>
</evidence>
<keyword evidence="9" id="KW-0406">Ion transport</keyword>
<dbReference type="Pfam" id="PF10075">
    <property type="entry name" value="CSN8_PSD8_EIF3K"/>
    <property type="match status" value="1"/>
</dbReference>
<feature type="compositionally biased region" description="Low complexity" evidence="13">
    <location>
        <begin position="262"/>
        <end position="277"/>
    </location>
</feature>
<evidence type="ECO:0000256" key="11">
    <source>
        <dbReference type="ARBA" id="ARBA00023303"/>
    </source>
</evidence>
<accession>A0AAD9LQT5</accession>
<evidence type="ECO:0000256" key="1">
    <source>
        <dbReference type="ARBA" id="ARBA00004651"/>
    </source>
</evidence>
<keyword evidence="10 14" id="KW-0472">Membrane</keyword>
<dbReference type="PANTHER" id="PTHR46480:SF1">
    <property type="entry name" value="VOLTAGE-GATED HYDROGEN CHANNEL 1"/>
    <property type="match status" value="1"/>
</dbReference>
<keyword evidence="8" id="KW-0175">Coiled coil</keyword>
<keyword evidence="4" id="KW-1003">Cell membrane</keyword>
<evidence type="ECO:0000256" key="13">
    <source>
        <dbReference type="SAM" id="MobiDB-lite"/>
    </source>
</evidence>
<dbReference type="AlphaFoldDB" id="A0AAD9LQT5"/>
<dbReference type="InterPro" id="IPR005821">
    <property type="entry name" value="Ion_trans_dom"/>
</dbReference>
<comment type="subcellular location">
    <subcellularLocation>
        <location evidence="1">Cell membrane</location>
        <topology evidence="1">Multi-pass membrane protein</topology>
    </subcellularLocation>
</comment>
<evidence type="ECO:0000256" key="10">
    <source>
        <dbReference type="ARBA" id="ARBA00023136"/>
    </source>
</evidence>
<dbReference type="Gene3D" id="1.25.40.990">
    <property type="match status" value="1"/>
</dbReference>
<evidence type="ECO:0000256" key="6">
    <source>
        <dbReference type="ARBA" id="ARBA00022882"/>
    </source>
</evidence>
<evidence type="ECO:0000259" key="16">
    <source>
        <dbReference type="Pfam" id="PF10075"/>
    </source>
</evidence>
<evidence type="ECO:0000313" key="18">
    <source>
        <dbReference type="Proteomes" id="UP001259832"/>
    </source>
</evidence>
<dbReference type="Gene3D" id="1.20.120.350">
    <property type="entry name" value="Voltage-gated potassium channels. Chain C"/>
    <property type="match status" value="1"/>
</dbReference>
<feature type="transmembrane region" description="Helical" evidence="14">
    <location>
        <begin position="355"/>
        <end position="378"/>
    </location>
</feature>
<feature type="domain" description="Ion transport" evidence="15">
    <location>
        <begin position="317"/>
        <end position="434"/>
    </location>
</feature>
<evidence type="ECO:0000256" key="3">
    <source>
        <dbReference type="ARBA" id="ARBA00022448"/>
    </source>
</evidence>
<dbReference type="GO" id="GO:0030171">
    <property type="term" value="F:voltage-gated proton channel activity"/>
    <property type="evidence" value="ECO:0007669"/>
    <property type="project" value="InterPro"/>
</dbReference>
<organism evidence="17 18">
    <name type="scientific">Phytophthora citrophthora</name>
    <dbReference type="NCBI Taxonomy" id="4793"/>
    <lineage>
        <taxon>Eukaryota</taxon>
        <taxon>Sar</taxon>
        <taxon>Stramenopiles</taxon>
        <taxon>Oomycota</taxon>
        <taxon>Peronosporomycetes</taxon>
        <taxon>Peronosporales</taxon>
        <taxon>Peronosporaceae</taxon>
        <taxon>Phytophthora</taxon>
    </lineage>
</organism>
<name>A0AAD9LQT5_9STRA</name>
<gene>
    <name evidence="17" type="ORF">P3T76_004830</name>
</gene>
<protein>
    <recommendedName>
        <fullName evidence="2">Voltage-gated hydrogen channel 1</fullName>
    </recommendedName>
    <alternativeName>
        <fullName evidence="12">Hydrogen voltage-gated channel 1</fullName>
    </alternativeName>
</protein>
<dbReference type="InterPro" id="IPR033464">
    <property type="entry name" value="CSN8_PSD8_EIF3K"/>
</dbReference>
<feature type="region of interest" description="Disordered" evidence="13">
    <location>
        <begin position="239"/>
        <end position="282"/>
    </location>
</feature>
<sequence>MDNLVDTLTTQREELLAAHASASDHETAHQLVQQLKVLSQELELVAEAATLSQPSVLSPDFYASYLLVVLLAKDLNDARFLWKRIPNEMKQTHEELRNVWEVGKALWQRNLAAAYVAMDYDWSPSLQGLVEALKTSTRENAAELLSISYSTVSINDVALALGFSRHEDAQHLMSVLFDCCADCSSLGWEVSTADQLILPKPLANVRRGPSTVVDLDQLDTLSKTVLHLEQNTDTLLMEKPKARRKTGELKSTARGVASDAESTVSTRSSNSSTSSRSWKQKQRQLKTDAVKQVEGDEDVAQFKSLGAVLETTEVQVTMIVLIALDVGCTAVGIHLNDQQQLNSKCSATEEVTTSLLLQIVTGLVESFTGFTLFLFLIEQAILLAAFRRKFFSHAGYVLDLVVVSLSIAVELYAQTKAARLLGVLRVWRVLRIVRRLVDQERSAHDTTRDLLEQEQLKLLHVRMQKDAAHESLKLEYESRAGLERLLRGYKDEIVTLKEALQIAAQAVAEAGMTDSSSAEPRIVEDVVRESSVGSYPVEEAAVHPADLTETQYWEGQEGEYRHQEADLVQAHEEEMDLHQEMLILTEEQSEEQSEVKEGNWQSESEFEDAVDE</sequence>
<feature type="compositionally biased region" description="Basic and acidic residues" evidence="13">
    <location>
        <begin position="239"/>
        <end position="248"/>
    </location>
</feature>
<evidence type="ECO:0000256" key="5">
    <source>
        <dbReference type="ARBA" id="ARBA00022692"/>
    </source>
</evidence>
<feature type="transmembrane region" description="Helical" evidence="14">
    <location>
        <begin position="390"/>
        <end position="413"/>
    </location>
</feature>
<reference evidence="17" key="1">
    <citation type="submission" date="2023-08" db="EMBL/GenBank/DDBJ databases">
        <title>Reference Genome Resource for the Citrus Pathogen Phytophthora citrophthora.</title>
        <authorList>
            <person name="Moller H."/>
            <person name="Coetzee B."/>
            <person name="Rose L.J."/>
            <person name="Van Niekerk J.M."/>
        </authorList>
    </citation>
    <scope>NUCLEOTIDE SEQUENCE</scope>
    <source>
        <strain evidence="17">STE-U-9442</strain>
    </source>
</reference>
<evidence type="ECO:0000256" key="2">
    <source>
        <dbReference type="ARBA" id="ARBA00015897"/>
    </source>
</evidence>
<dbReference type="InterPro" id="IPR031846">
    <property type="entry name" value="Hvcn1"/>
</dbReference>
<feature type="domain" description="CSN8/PSMD8/EIF3K" evidence="16">
    <location>
        <begin position="58"/>
        <end position="193"/>
    </location>
</feature>
<keyword evidence="3" id="KW-0813">Transport</keyword>
<keyword evidence="5 14" id="KW-0812">Transmembrane</keyword>
<dbReference type="GO" id="GO:0005886">
    <property type="term" value="C:plasma membrane"/>
    <property type="evidence" value="ECO:0007669"/>
    <property type="project" value="UniProtKB-SubCell"/>
</dbReference>
<evidence type="ECO:0000256" key="8">
    <source>
        <dbReference type="ARBA" id="ARBA00023054"/>
    </source>
</evidence>
<feature type="region of interest" description="Disordered" evidence="13">
    <location>
        <begin position="586"/>
        <end position="612"/>
    </location>
</feature>
<proteinExistence type="predicted"/>